<dbReference type="InterPro" id="IPR027417">
    <property type="entry name" value="P-loop_NTPase"/>
</dbReference>
<dbReference type="InterPro" id="IPR056955">
    <property type="entry name" value="ORC-CDC6-like"/>
</dbReference>
<dbReference type="RefSeq" id="WP_163286826.1">
    <property type="nucleotide sequence ID" value="NZ_JAAGVY010000050.1"/>
</dbReference>
<accession>A0A7K3WUL7</accession>
<protein>
    <submittedName>
        <fullName evidence="1">Uncharacterized protein</fullName>
    </submittedName>
</protein>
<dbReference type="Proteomes" id="UP000486602">
    <property type="component" value="Unassembled WGS sequence"/>
</dbReference>
<name>A0A7K3WUL7_9FLAO</name>
<organism evidence="1 2">
    <name type="scientific">Cryomorpha ignava</name>
    <dbReference type="NCBI Taxonomy" id="101383"/>
    <lineage>
        <taxon>Bacteria</taxon>
        <taxon>Pseudomonadati</taxon>
        <taxon>Bacteroidota</taxon>
        <taxon>Flavobacteriia</taxon>
        <taxon>Flavobacteriales</taxon>
        <taxon>Cryomorphaceae</taxon>
        <taxon>Cryomorpha</taxon>
    </lineage>
</organism>
<comment type="caution">
    <text evidence="1">The sequence shown here is derived from an EMBL/GenBank/DDBJ whole genome shotgun (WGS) entry which is preliminary data.</text>
</comment>
<reference evidence="1 2" key="1">
    <citation type="submission" date="2020-02" db="EMBL/GenBank/DDBJ databases">
        <title>Out from the shadows clarifying the taxonomy of the family Cryomorphaceae and related taxa by utilizing the GTDB taxonomic framework.</title>
        <authorList>
            <person name="Bowman J.P."/>
        </authorList>
    </citation>
    <scope>NUCLEOTIDE SEQUENCE [LARGE SCALE GENOMIC DNA]</scope>
    <source>
        <strain evidence="1 2">QSSC 1-22</strain>
    </source>
</reference>
<gene>
    <name evidence="1" type="ORF">G3O08_17880</name>
</gene>
<keyword evidence="2" id="KW-1185">Reference proteome</keyword>
<dbReference type="EMBL" id="JAAGVY010000050">
    <property type="protein sequence ID" value="NEN25369.1"/>
    <property type="molecule type" value="Genomic_DNA"/>
</dbReference>
<proteinExistence type="predicted"/>
<dbReference type="AlphaFoldDB" id="A0A7K3WUL7"/>
<dbReference type="Pfam" id="PF24389">
    <property type="entry name" value="ORC-CDC6-like"/>
    <property type="match status" value="1"/>
</dbReference>
<dbReference type="SUPFAM" id="SSF52540">
    <property type="entry name" value="P-loop containing nucleoside triphosphate hydrolases"/>
    <property type="match status" value="1"/>
</dbReference>
<evidence type="ECO:0000313" key="1">
    <source>
        <dbReference type="EMBL" id="NEN25369.1"/>
    </source>
</evidence>
<evidence type="ECO:0000313" key="2">
    <source>
        <dbReference type="Proteomes" id="UP000486602"/>
    </source>
</evidence>
<sequence length="598" mass="68886">MSNLFENPFAVQSPEDIPAEDVRDLFVDVFTDFYHVRNPGHTFLHGPRGSGKSMMFRYMLPDCRALVLEKPLSQHDYFAVYIPIKATDLRLTEIGRLHKHADLLINEHLLVMHLAVRFFMALTEVDLEEPALEDVDSIRKYYEGQFRKRLVDCGWNEDLPSVTKESSWQEIFQIMMDVCESVLLSVKNYLKSLALTESVVQYSGAITGYLDFLFPLMKDIRKMNFMPKGPIFLMIDDADNLSELQTQILNNWVSYRKSNDVSLKISTQLNYKTWRTTTGPTIDTPHDYSEINIGTVYTTKKGKYKDRVKEIINKRLQKAHIEFSPEEFFPENIVQEDRIKEIAKQYKEDWTESGKGFRAGDDAYRYARPDYIKSLSGKSKSSSTYSYAGFEQLVHISSGIIRYFLQAASLMYGEMRAKSKHNLVTQISASVQDEVIKEYSFDFLSKEFDKLEIDEIREEDNVNLPLMLKNLINALGGAFRKILISGASERRIFSIAISGELSKEVIEILRLGVRYGYFQESSIGNKEGTGRTRQYILSRRLAPHYKLDPTGFSGYLFITNDMLALALKSPSIFIRKIEERLSKGSIDNVNEQLTLFQD</sequence>